<protein>
    <submittedName>
        <fullName evidence="2">Uncharacterized protein</fullName>
    </submittedName>
</protein>
<feature type="transmembrane region" description="Helical" evidence="1">
    <location>
        <begin position="24"/>
        <end position="42"/>
    </location>
</feature>
<gene>
    <name evidence="2" type="ORF">PGLA1383_LOCUS18844</name>
</gene>
<keyword evidence="1" id="KW-0812">Transmembrane</keyword>
<keyword evidence="1" id="KW-1133">Transmembrane helix</keyword>
<dbReference type="Proteomes" id="UP000654075">
    <property type="component" value="Unassembled WGS sequence"/>
</dbReference>
<dbReference type="OMA" id="PRYLHIR"/>
<dbReference type="AlphaFoldDB" id="A0A813ERZ3"/>
<evidence type="ECO:0000313" key="3">
    <source>
        <dbReference type="Proteomes" id="UP000654075"/>
    </source>
</evidence>
<feature type="transmembrane region" description="Helical" evidence="1">
    <location>
        <begin position="119"/>
        <end position="143"/>
    </location>
</feature>
<feature type="transmembrane region" description="Helical" evidence="1">
    <location>
        <begin position="203"/>
        <end position="221"/>
    </location>
</feature>
<comment type="caution">
    <text evidence="2">The sequence shown here is derived from an EMBL/GenBank/DDBJ whole genome shotgun (WGS) entry which is preliminary data.</text>
</comment>
<keyword evidence="3" id="KW-1185">Reference proteome</keyword>
<sequence>MGVHELGSQERAGLNTRSTGLPDLRLLLAWVASLLGFGLWFWTTMDSVDRAVLFIGHVVILPIFSERATPRLMACMGSPIVGTISGMQLIDVVFDLAIVNERTISDGVESFDPRRVAYLYYHTVVTAPHVNGILLCMVLISIFGSIIGFGRSTPEIVQCWKKIGAVMSVSMSSYLGVVVPRYLHIRDATVYDVSLFENWTHVVAVRMFLFASLLSILPLMFELQGSPEQAAGNHDPSKPHEE</sequence>
<organism evidence="2 3">
    <name type="scientific">Polarella glacialis</name>
    <name type="common">Dinoflagellate</name>
    <dbReference type="NCBI Taxonomy" id="89957"/>
    <lineage>
        <taxon>Eukaryota</taxon>
        <taxon>Sar</taxon>
        <taxon>Alveolata</taxon>
        <taxon>Dinophyceae</taxon>
        <taxon>Suessiales</taxon>
        <taxon>Suessiaceae</taxon>
        <taxon>Polarella</taxon>
    </lineage>
</organism>
<evidence type="ECO:0000256" key="1">
    <source>
        <dbReference type="SAM" id="Phobius"/>
    </source>
</evidence>
<reference evidence="2" key="1">
    <citation type="submission" date="2021-02" db="EMBL/GenBank/DDBJ databases">
        <authorList>
            <person name="Dougan E. K."/>
            <person name="Rhodes N."/>
            <person name="Thang M."/>
            <person name="Chan C."/>
        </authorList>
    </citation>
    <scope>NUCLEOTIDE SEQUENCE</scope>
</reference>
<evidence type="ECO:0000313" key="2">
    <source>
        <dbReference type="EMBL" id="CAE8600523.1"/>
    </source>
</evidence>
<proteinExistence type="predicted"/>
<dbReference type="EMBL" id="CAJNNV010012233">
    <property type="protein sequence ID" value="CAE8600523.1"/>
    <property type="molecule type" value="Genomic_DNA"/>
</dbReference>
<feature type="transmembrane region" description="Helical" evidence="1">
    <location>
        <begin position="163"/>
        <end position="183"/>
    </location>
</feature>
<keyword evidence="1" id="KW-0472">Membrane</keyword>
<accession>A0A813ERZ3</accession>
<name>A0A813ERZ3_POLGL</name>